<evidence type="ECO:0000313" key="1">
    <source>
        <dbReference type="EMBL" id="AFZ56724.1"/>
    </source>
</evidence>
<accession>K9ZDC5</accession>
<evidence type="ECO:0000313" key="2">
    <source>
        <dbReference type="Proteomes" id="UP000010474"/>
    </source>
</evidence>
<reference evidence="2" key="1">
    <citation type="journal article" date="2013" name="Proc. Natl. Acad. Sci. U.S.A.">
        <title>Improving the coverage of the cyanobacterial phylum using diversity-driven genome sequencing.</title>
        <authorList>
            <person name="Shih P.M."/>
            <person name="Wu D."/>
            <person name="Latifi A."/>
            <person name="Axen S.D."/>
            <person name="Fewer D.P."/>
            <person name="Talla E."/>
            <person name="Calteau A."/>
            <person name="Cai F."/>
            <person name="Tandeau de Marsac N."/>
            <person name="Rippka R."/>
            <person name="Herdman M."/>
            <person name="Sivonen K."/>
            <person name="Coursin T."/>
            <person name="Laurent T."/>
            <person name="Goodwin L."/>
            <person name="Nolan M."/>
            <person name="Davenport K.W."/>
            <person name="Han C.S."/>
            <person name="Rubin E.M."/>
            <person name="Eisen J.A."/>
            <person name="Woyke T."/>
            <person name="Gugger M."/>
            <person name="Kerfeld C.A."/>
        </authorList>
    </citation>
    <scope>NUCLEOTIDE SEQUENCE [LARGE SCALE GENOMIC DNA]</scope>
    <source>
        <strain evidence="2">ATCC 27899 / PCC 7122</strain>
    </source>
</reference>
<sequence>MIYWLLTNSLPVKDFSPYFCVINFVQLLKKRHINRVGGQKKLAHKIYLWEICAPWRTKQRVDGKYYQASNVTQDRTQKDYRVSFSH</sequence>
<organism evidence="1 2">
    <name type="scientific">Anabaena cylindrica (strain ATCC 27899 / PCC 7122)</name>
    <dbReference type="NCBI Taxonomy" id="272123"/>
    <lineage>
        <taxon>Bacteria</taxon>
        <taxon>Bacillati</taxon>
        <taxon>Cyanobacteriota</taxon>
        <taxon>Cyanophyceae</taxon>
        <taxon>Nostocales</taxon>
        <taxon>Nostocaceae</taxon>
        <taxon>Anabaena</taxon>
    </lineage>
</organism>
<name>K9ZDC5_ANACC</name>
<keyword evidence="2" id="KW-1185">Reference proteome</keyword>
<protein>
    <submittedName>
        <fullName evidence="1">Uncharacterized protein</fullName>
    </submittedName>
</protein>
<proteinExistence type="predicted"/>
<dbReference type="AlphaFoldDB" id="K9ZDC5"/>
<dbReference type="KEGG" id="acy:Anacy_1172"/>
<gene>
    <name evidence="1" type="ordered locus">Anacy_1172</name>
</gene>
<dbReference type="EMBL" id="CP003659">
    <property type="protein sequence ID" value="AFZ56724.1"/>
    <property type="molecule type" value="Genomic_DNA"/>
</dbReference>
<dbReference type="HOGENOM" id="CLU_2490995_0_0_3"/>
<dbReference type="Proteomes" id="UP000010474">
    <property type="component" value="Chromosome"/>
</dbReference>